<name>A0A0D0CNK3_9AGAR</name>
<feature type="compositionally biased region" description="Acidic residues" evidence="4">
    <location>
        <begin position="893"/>
        <end position="906"/>
    </location>
</feature>
<evidence type="ECO:0000256" key="3">
    <source>
        <dbReference type="ARBA" id="ARBA00023242"/>
    </source>
</evidence>
<feature type="compositionally biased region" description="Basic and acidic residues" evidence="4">
    <location>
        <begin position="51"/>
        <end position="64"/>
    </location>
</feature>
<organism evidence="5 6">
    <name type="scientific">Collybiopsis luxurians FD-317 M1</name>
    <dbReference type="NCBI Taxonomy" id="944289"/>
    <lineage>
        <taxon>Eukaryota</taxon>
        <taxon>Fungi</taxon>
        <taxon>Dikarya</taxon>
        <taxon>Basidiomycota</taxon>
        <taxon>Agaricomycotina</taxon>
        <taxon>Agaricomycetes</taxon>
        <taxon>Agaricomycetidae</taxon>
        <taxon>Agaricales</taxon>
        <taxon>Marasmiineae</taxon>
        <taxon>Omphalotaceae</taxon>
        <taxon>Collybiopsis</taxon>
        <taxon>Collybiopsis luxurians</taxon>
    </lineage>
</organism>
<feature type="compositionally biased region" description="Acidic residues" evidence="4">
    <location>
        <begin position="679"/>
        <end position="691"/>
    </location>
</feature>
<feature type="compositionally biased region" description="Basic and acidic residues" evidence="4">
    <location>
        <begin position="800"/>
        <end position="810"/>
    </location>
</feature>
<feature type="region of interest" description="Disordered" evidence="4">
    <location>
        <begin position="136"/>
        <end position="321"/>
    </location>
</feature>
<evidence type="ECO:0000313" key="5">
    <source>
        <dbReference type="EMBL" id="KIK56858.1"/>
    </source>
</evidence>
<feature type="compositionally biased region" description="Acidic residues" evidence="4">
    <location>
        <begin position="511"/>
        <end position="523"/>
    </location>
</feature>
<feature type="compositionally biased region" description="Basic and acidic residues" evidence="4">
    <location>
        <begin position="302"/>
        <end position="313"/>
    </location>
</feature>
<feature type="region of interest" description="Disordered" evidence="4">
    <location>
        <begin position="853"/>
        <end position="922"/>
    </location>
</feature>
<proteinExistence type="predicted"/>
<keyword evidence="6" id="KW-1185">Reference proteome</keyword>
<dbReference type="Proteomes" id="UP000053593">
    <property type="component" value="Unassembled WGS sequence"/>
</dbReference>
<protein>
    <recommendedName>
        <fullName evidence="7">Utp14-domain-containing protein</fullName>
    </recommendedName>
</protein>
<feature type="compositionally biased region" description="Polar residues" evidence="4">
    <location>
        <begin position="342"/>
        <end position="353"/>
    </location>
</feature>
<feature type="compositionally biased region" description="Basic and acidic residues" evidence="4">
    <location>
        <begin position="524"/>
        <end position="541"/>
    </location>
</feature>
<feature type="compositionally biased region" description="Basic and acidic residues" evidence="4">
    <location>
        <begin position="569"/>
        <end position="585"/>
    </location>
</feature>
<gene>
    <name evidence="5" type="ORF">GYMLUDRAFT_99016</name>
</gene>
<accession>A0A0D0CNK3</accession>
<feature type="compositionally biased region" description="Basic and acidic residues" evidence="4">
    <location>
        <begin position="206"/>
        <end position="227"/>
    </location>
</feature>
<feature type="compositionally biased region" description="Acidic residues" evidence="4">
    <location>
        <begin position="167"/>
        <end position="187"/>
    </location>
</feature>
<feature type="compositionally biased region" description="Basic residues" evidence="4">
    <location>
        <begin position="815"/>
        <end position="824"/>
    </location>
</feature>
<dbReference type="GO" id="GO:0032040">
    <property type="term" value="C:small-subunit processome"/>
    <property type="evidence" value="ECO:0007669"/>
    <property type="project" value="InterPro"/>
</dbReference>
<feature type="compositionally biased region" description="Low complexity" evidence="4">
    <location>
        <begin position="767"/>
        <end position="782"/>
    </location>
</feature>
<dbReference type="EMBL" id="KN834794">
    <property type="protein sequence ID" value="KIK56858.1"/>
    <property type="molecule type" value="Genomic_DNA"/>
</dbReference>
<evidence type="ECO:0000256" key="2">
    <source>
        <dbReference type="ARBA" id="ARBA00022553"/>
    </source>
</evidence>
<feature type="compositionally biased region" description="Basic residues" evidence="4">
    <location>
        <begin position="136"/>
        <end position="145"/>
    </location>
</feature>
<dbReference type="InterPro" id="IPR006709">
    <property type="entry name" value="SSU_processome_Utp14"/>
</dbReference>
<dbReference type="GO" id="GO:0006364">
    <property type="term" value="P:rRNA processing"/>
    <property type="evidence" value="ECO:0007669"/>
    <property type="project" value="InterPro"/>
</dbReference>
<dbReference type="AlphaFoldDB" id="A0A0D0CNK3"/>
<feature type="region of interest" description="Disordered" evidence="4">
    <location>
        <begin position="963"/>
        <end position="984"/>
    </location>
</feature>
<feature type="compositionally biased region" description="Basic residues" evidence="4">
    <location>
        <begin position="542"/>
        <end position="555"/>
    </location>
</feature>
<feature type="compositionally biased region" description="Basic residues" evidence="4">
    <location>
        <begin position="870"/>
        <end position="880"/>
    </location>
</feature>
<feature type="compositionally biased region" description="Basic and acidic residues" evidence="4">
    <location>
        <begin position="825"/>
        <end position="838"/>
    </location>
</feature>
<feature type="region of interest" description="Disordered" evidence="4">
    <location>
        <begin position="505"/>
        <end position="622"/>
    </location>
</feature>
<feature type="compositionally biased region" description="Low complexity" evidence="4">
    <location>
        <begin position="853"/>
        <end position="868"/>
    </location>
</feature>
<feature type="compositionally biased region" description="Acidic residues" evidence="4">
    <location>
        <begin position="228"/>
        <end position="248"/>
    </location>
</feature>
<keyword evidence="3" id="KW-0539">Nucleus</keyword>
<feature type="compositionally biased region" description="Acidic residues" evidence="4">
    <location>
        <begin position="151"/>
        <end position="160"/>
    </location>
</feature>
<feature type="region of interest" description="Disordered" evidence="4">
    <location>
        <begin position="1"/>
        <end position="124"/>
    </location>
</feature>
<evidence type="ECO:0000313" key="6">
    <source>
        <dbReference type="Proteomes" id="UP000053593"/>
    </source>
</evidence>
<dbReference type="PANTHER" id="PTHR14150:SF12">
    <property type="entry name" value="U3 SMALL NUCLEOLAR RNA-ASSOCIATED PROTEIN 14 HOMOLOG A"/>
    <property type="match status" value="1"/>
</dbReference>
<evidence type="ECO:0000256" key="4">
    <source>
        <dbReference type="SAM" id="MobiDB-lite"/>
    </source>
</evidence>
<comment type="subcellular location">
    <subcellularLocation>
        <location evidence="1">Nucleus</location>
        <location evidence="1">Nucleolus</location>
    </subcellularLocation>
</comment>
<dbReference type="HOGENOM" id="CLU_003783_0_1_1"/>
<dbReference type="Pfam" id="PF04615">
    <property type="entry name" value="Utp14"/>
    <property type="match status" value="1"/>
</dbReference>
<feature type="region of interest" description="Disordered" evidence="4">
    <location>
        <begin position="671"/>
        <end position="840"/>
    </location>
</feature>
<feature type="compositionally biased region" description="Acidic residues" evidence="4">
    <location>
        <begin position="596"/>
        <end position="617"/>
    </location>
</feature>
<reference evidence="5 6" key="1">
    <citation type="submission" date="2014-04" db="EMBL/GenBank/DDBJ databases">
        <title>Evolutionary Origins and Diversification of the Mycorrhizal Mutualists.</title>
        <authorList>
            <consortium name="DOE Joint Genome Institute"/>
            <consortium name="Mycorrhizal Genomics Consortium"/>
            <person name="Kohler A."/>
            <person name="Kuo A."/>
            <person name="Nagy L.G."/>
            <person name="Floudas D."/>
            <person name="Copeland A."/>
            <person name="Barry K.W."/>
            <person name="Cichocki N."/>
            <person name="Veneault-Fourrey C."/>
            <person name="LaButti K."/>
            <person name="Lindquist E.A."/>
            <person name="Lipzen A."/>
            <person name="Lundell T."/>
            <person name="Morin E."/>
            <person name="Murat C."/>
            <person name="Riley R."/>
            <person name="Ohm R."/>
            <person name="Sun H."/>
            <person name="Tunlid A."/>
            <person name="Henrissat B."/>
            <person name="Grigoriev I.V."/>
            <person name="Hibbett D.S."/>
            <person name="Martin F."/>
        </authorList>
    </citation>
    <scope>NUCLEOTIDE SEQUENCE [LARGE SCALE GENOMIC DNA]</scope>
    <source>
        <strain evidence="5 6">FD-317 M1</strain>
    </source>
</reference>
<dbReference type="OrthoDB" id="277439at2759"/>
<dbReference type="PANTHER" id="PTHR14150">
    <property type="entry name" value="U3 SMALL NUCLEOLAR RNA-ASSOCIATED PROTEIN 14"/>
    <property type="match status" value="1"/>
</dbReference>
<evidence type="ECO:0000256" key="1">
    <source>
        <dbReference type="ARBA" id="ARBA00004604"/>
    </source>
</evidence>
<feature type="region of interest" description="Disordered" evidence="4">
    <location>
        <begin position="342"/>
        <end position="372"/>
    </location>
</feature>
<keyword evidence="2" id="KW-0597">Phosphoprotein</keyword>
<feature type="compositionally biased region" description="Polar residues" evidence="4">
    <location>
        <begin position="721"/>
        <end position="743"/>
    </location>
</feature>
<feature type="compositionally biased region" description="Low complexity" evidence="4">
    <location>
        <begin position="270"/>
        <end position="281"/>
    </location>
</feature>
<evidence type="ECO:0008006" key="7">
    <source>
        <dbReference type="Google" id="ProtNLM"/>
    </source>
</evidence>
<feature type="compositionally biased region" description="Acidic residues" evidence="4">
    <location>
        <begin position="99"/>
        <end position="124"/>
    </location>
</feature>
<sequence>MARPSSGSRPKSLKAKDASKRKSAAAAGYAKRHAKKAANSLSRSQDVYEYTPEKVRRSKIGLDLDRDEEMDGGARPGYGNDDDEEMEDIRMKARLIGENGEDEKIDSEDDEEIDSDAAFDEDDDERFAGFFSKKVEKKKAKKRASVRFADVDLDEDDEPEREAQNSEQDESEEEDQEESGEDDEFIDVLDILDGRGEPLNSDDETKDTRKESISADRGSDDGMKDVDVQQEAEEEEEDEDEEADEEDDKISVSLSEAENEAAGALDDLQSFISSLDPSSSSAKKRKADGEEPEQPKKRRLLKERTEAGVESEFRTQSAGLSLNDLLAPLGQTSSLDKSVKALQSASVADGSSSGKKKKPQTLPVPLPQRTQERVDRQAAYEQTKAEVDKWSATMKRISEAEHLSFPLQAPAQARVSNLELAAKFKPTTALESTISSLLSSANLATDASVLETEENILKTNAISVEEVAERRRELRRMRELMFRAEAKAKRVKKIKSKVYRRLRRKEREGVDEGGDDGEEGEGLSEERKLKLEMERARERATLKHKNTGKWAKKMMSRNGFGEGEDGEDDMRGGRQEIEEMLLRGEKLRRKIQGKDSDEDESSGDEDDDGDDDGDEGGVESAFNELKALSGQVDDSEESFRKKGKSVFEMKFMKDAMARKQAETSRMVDDFVKEMGAGDEQGDDEGDDEGETLPENGVVVSRTGGRMVFKPGATTGKGASAVNISQTLSRASEDTSSSTLKSTDALSPPSPASPLVPLTTQMPSRPLEPSTSEPASSSTAVSSANPWLVPSTSTNTGKTSRKNEIVVDKDSSSTTKSKHKLKKQTRKTEEEKAKAKDDAVVEIEMDEVLVAPSSAGAATSAANSGANASQKSKKDKGKGKGKGKDKGKVQVSSDGDDDQDSDSDNNSEVEAQEKMLQLKGKKAKTVKAFEQRELVARAFAGDNVVRDFEEAKRREIAMDAPKEVDTTLPGWGSWGGTGTRKSAPKPHLIKKVAGIDPKTREDYNKSRVIISEKRDKKAAKYLVNDLPYPYTSKAQFDRRMQQPLGPEWNTRVGFQKGTLPRIVKKMGTVIDPLEKLS</sequence>